<dbReference type="Gene3D" id="3.50.50.60">
    <property type="entry name" value="FAD/NAD(P)-binding domain"/>
    <property type="match status" value="1"/>
</dbReference>
<dbReference type="SUPFAM" id="SSF51971">
    <property type="entry name" value="Nucleotide-binding domain"/>
    <property type="match status" value="1"/>
</dbReference>
<proteinExistence type="predicted"/>
<dbReference type="InterPro" id="IPR036188">
    <property type="entry name" value="FAD/NAD-bd_sf"/>
</dbReference>
<dbReference type="Proteomes" id="UP000000346">
    <property type="component" value="Chromosome"/>
</dbReference>
<dbReference type="STRING" id="666510.ASAC_0827"/>
<keyword evidence="4" id="KW-1185">Reference proteome</keyword>
<dbReference type="GO" id="GO:0016491">
    <property type="term" value="F:oxidoreductase activity"/>
    <property type="evidence" value="ECO:0007669"/>
    <property type="project" value="UniProtKB-KW"/>
</dbReference>
<feature type="domain" description="FAD dependent oxidoreductase" evidence="2">
    <location>
        <begin position="8"/>
        <end position="325"/>
    </location>
</feature>
<dbReference type="eggNOG" id="arCOG00755">
    <property type="taxonomic scope" value="Archaea"/>
</dbReference>
<dbReference type="InParanoid" id="D9Q1P5"/>
<dbReference type="GO" id="GO:0005737">
    <property type="term" value="C:cytoplasm"/>
    <property type="evidence" value="ECO:0007669"/>
    <property type="project" value="TreeGrafter"/>
</dbReference>
<accession>D9Q1P5</accession>
<dbReference type="Gene3D" id="3.30.9.10">
    <property type="entry name" value="D-Amino Acid Oxidase, subunit A, domain 2"/>
    <property type="match status" value="1"/>
</dbReference>
<evidence type="ECO:0000259" key="2">
    <source>
        <dbReference type="Pfam" id="PF01266"/>
    </source>
</evidence>
<keyword evidence="1" id="KW-0560">Oxidoreductase</keyword>
<gene>
    <name evidence="3" type="ordered locus">ASAC_0827</name>
</gene>
<dbReference type="KEGG" id="asc:ASAC_0827"/>
<dbReference type="EMBL" id="CP001742">
    <property type="protein sequence ID" value="ADL19233.1"/>
    <property type="molecule type" value="Genomic_DNA"/>
</dbReference>
<dbReference type="Pfam" id="PF01266">
    <property type="entry name" value="DAO"/>
    <property type="match status" value="1"/>
</dbReference>
<sequence length="360" mass="38885">MLHRRGRAAVVGGGLSGLWISYELVRRGYDVTLYEANSVGYGASSRAAGIISLQLPRSLLGYAIEGVKAYAELGVERMTKTLWIPRPEELHCIKDVISTLRLEGIDADVLRLEELRGLNLKLAGDDDLPVSIMVQGVVSPGDALGHLTKALADASFTLKEGPVIRKGDRLFYNGLEVEADLKFIAAGPWTPELVGLRDNFTIYRCSAHSVRGQTPNVIVEDDINGFYVVPEAEGQAIVGGGDSQLVRPEDGFRLSQGEAYEVLELVAARLPDAENFYPVSSWAAPCISASDGMPVVGELNGYYILTGLDGAGLTLSPGLARLVVDVAEGVSKEDGRLSPRRLLYGRLNGPREPFDRLCEC</sequence>
<dbReference type="InterPro" id="IPR006076">
    <property type="entry name" value="FAD-dep_OxRdtase"/>
</dbReference>
<dbReference type="HOGENOM" id="CLU_815347_0_0_2"/>
<protein>
    <submittedName>
        <fullName evidence="3">FAD dependent oxidoreductase</fullName>
    </submittedName>
</protein>
<dbReference type="AlphaFoldDB" id="D9Q1P5"/>
<evidence type="ECO:0000256" key="1">
    <source>
        <dbReference type="ARBA" id="ARBA00023002"/>
    </source>
</evidence>
<name>D9Q1P5_ACIS3</name>
<reference evidence="3 4" key="1">
    <citation type="journal article" date="2010" name="Appl. Environ. Microbiol.">
        <title>The genome sequence of the crenarchaeon Acidilobus saccharovorans supports a new order, Acidilobales, and suggests an important ecological role in terrestrial acidic hot springs.</title>
        <authorList>
            <person name="Mardanov A.V."/>
            <person name="Svetlitchnyi V.A."/>
            <person name="Beletsky A.V."/>
            <person name="Prokofeva M.I."/>
            <person name="Bonch-Osmolovskaya E.A."/>
            <person name="Ravin N.V."/>
            <person name="Skryabin K.G."/>
        </authorList>
    </citation>
    <scope>NUCLEOTIDE SEQUENCE [LARGE SCALE GENOMIC DNA]</scope>
    <source>
        <strain evidence="4">DSM 16705 / JCM 18335 / VKM B-2471 / 345-15</strain>
    </source>
</reference>
<evidence type="ECO:0000313" key="4">
    <source>
        <dbReference type="Proteomes" id="UP000000346"/>
    </source>
</evidence>
<dbReference type="PANTHER" id="PTHR13847:SF289">
    <property type="entry name" value="GLYCINE OXIDASE"/>
    <property type="match status" value="1"/>
</dbReference>
<organism evidence="3 4">
    <name type="scientific">Acidilobus saccharovorans (strain DSM 16705 / JCM 18335 / VKM B-2471 / 345-15)</name>
    <dbReference type="NCBI Taxonomy" id="666510"/>
    <lineage>
        <taxon>Archaea</taxon>
        <taxon>Thermoproteota</taxon>
        <taxon>Thermoprotei</taxon>
        <taxon>Acidilobales</taxon>
        <taxon>Acidilobaceae</taxon>
        <taxon>Acidilobus</taxon>
    </lineage>
</organism>
<dbReference type="PANTHER" id="PTHR13847">
    <property type="entry name" value="SARCOSINE DEHYDROGENASE-RELATED"/>
    <property type="match status" value="1"/>
</dbReference>
<evidence type="ECO:0000313" key="3">
    <source>
        <dbReference type="EMBL" id="ADL19233.1"/>
    </source>
</evidence>